<feature type="transmembrane region" description="Helical" evidence="4">
    <location>
        <begin position="186"/>
        <end position="209"/>
    </location>
</feature>
<evidence type="ECO:0000256" key="3">
    <source>
        <dbReference type="ARBA" id="ARBA00023163"/>
    </source>
</evidence>
<keyword evidence="3" id="KW-0804">Transcription</keyword>
<evidence type="ECO:0000313" key="6">
    <source>
        <dbReference type="EMBL" id="MFC4219759.1"/>
    </source>
</evidence>
<accession>A0ABV8PJQ3</accession>
<sequence>MENSPMQIWIATFCTLAILNCLFLVVLLLKKRPYNSSADGLLALLLLAISLRVSKSIFYYLYPEISSFAISVGLMGKLAIGPLLFLYMKTNHSNTKLGGWNLLHFIPSFIAITIGWALNIPELALGYWSGTLILGVYLAVSWRKYLRQKDSVQQSSVTITKSFLVAVSIVWATFVFQIFSGGIEMYTLGTLMASIVLYGLIFKVALFTVKKAKTNGAKAVLSRQKLERVKRLIEEHFTHEKVYLDSNINLNEFSKSIEQPAYVVSHTINQVYGKKFPEFVNSYRIKEVKRILLNQVLSDYTIEGVAYEVGFNTPSAFYNAFKKETGCSPKEFIGKEKEYSMP</sequence>
<dbReference type="Pfam" id="PF12833">
    <property type="entry name" value="HTH_18"/>
    <property type="match status" value="1"/>
</dbReference>
<feature type="transmembrane region" description="Helical" evidence="4">
    <location>
        <begin position="163"/>
        <end position="180"/>
    </location>
</feature>
<evidence type="ECO:0000256" key="1">
    <source>
        <dbReference type="ARBA" id="ARBA00023015"/>
    </source>
</evidence>
<feature type="transmembrane region" description="Helical" evidence="4">
    <location>
        <begin position="68"/>
        <end position="88"/>
    </location>
</feature>
<comment type="caution">
    <text evidence="6">The sequence shown here is derived from an EMBL/GenBank/DDBJ whole genome shotgun (WGS) entry which is preliminary data.</text>
</comment>
<organism evidence="6 7">
    <name type="scientific">Flagellimonas marina</name>
    <dbReference type="NCBI Taxonomy" id="1775168"/>
    <lineage>
        <taxon>Bacteria</taxon>
        <taxon>Pseudomonadati</taxon>
        <taxon>Bacteroidota</taxon>
        <taxon>Flavobacteriia</taxon>
        <taxon>Flavobacteriales</taxon>
        <taxon>Flavobacteriaceae</taxon>
        <taxon>Flagellimonas</taxon>
    </lineage>
</organism>
<keyword evidence="4" id="KW-0812">Transmembrane</keyword>
<dbReference type="RefSeq" id="WP_379763118.1">
    <property type="nucleotide sequence ID" value="NZ_JBHSCL010000004.1"/>
</dbReference>
<keyword evidence="4" id="KW-1133">Transmembrane helix</keyword>
<evidence type="ECO:0000256" key="4">
    <source>
        <dbReference type="SAM" id="Phobius"/>
    </source>
</evidence>
<feature type="transmembrane region" description="Helical" evidence="4">
    <location>
        <begin position="100"/>
        <end position="118"/>
    </location>
</feature>
<feature type="domain" description="HTH araC/xylS-type" evidence="5">
    <location>
        <begin position="227"/>
        <end position="335"/>
    </location>
</feature>
<dbReference type="InterPro" id="IPR018062">
    <property type="entry name" value="HTH_AraC-typ_CS"/>
</dbReference>
<keyword evidence="1" id="KW-0805">Transcription regulation</keyword>
<proteinExistence type="predicted"/>
<feature type="transmembrane region" description="Helical" evidence="4">
    <location>
        <begin position="6"/>
        <end position="29"/>
    </location>
</feature>
<protein>
    <submittedName>
        <fullName evidence="6">Helix-turn-helix domain-containing protein</fullName>
    </submittedName>
</protein>
<evidence type="ECO:0000256" key="2">
    <source>
        <dbReference type="ARBA" id="ARBA00023125"/>
    </source>
</evidence>
<dbReference type="InterPro" id="IPR009057">
    <property type="entry name" value="Homeodomain-like_sf"/>
</dbReference>
<evidence type="ECO:0000259" key="5">
    <source>
        <dbReference type="PROSITE" id="PS01124"/>
    </source>
</evidence>
<dbReference type="SUPFAM" id="SSF46689">
    <property type="entry name" value="Homeodomain-like"/>
    <property type="match status" value="1"/>
</dbReference>
<gene>
    <name evidence="6" type="ORF">ACFOWS_06435</name>
</gene>
<dbReference type="Gene3D" id="1.10.10.60">
    <property type="entry name" value="Homeodomain-like"/>
    <property type="match status" value="1"/>
</dbReference>
<reference evidence="7" key="1">
    <citation type="journal article" date="2019" name="Int. J. Syst. Evol. Microbiol.">
        <title>The Global Catalogue of Microorganisms (GCM) 10K type strain sequencing project: providing services to taxonomists for standard genome sequencing and annotation.</title>
        <authorList>
            <consortium name="The Broad Institute Genomics Platform"/>
            <consortium name="The Broad Institute Genome Sequencing Center for Infectious Disease"/>
            <person name="Wu L."/>
            <person name="Ma J."/>
        </authorList>
    </citation>
    <scope>NUCLEOTIDE SEQUENCE [LARGE SCALE GENOMIC DNA]</scope>
    <source>
        <strain evidence="7">CGMCC 1.15774</strain>
    </source>
</reference>
<keyword evidence="2" id="KW-0238">DNA-binding</keyword>
<evidence type="ECO:0000313" key="7">
    <source>
        <dbReference type="Proteomes" id="UP001595841"/>
    </source>
</evidence>
<feature type="transmembrane region" description="Helical" evidence="4">
    <location>
        <begin position="41"/>
        <end position="62"/>
    </location>
</feature>
<dbReference type="PROSITE" id="PS00041">
    <property type="entry name" value="HTH_ARAC_FAMILY_1"/>
    <property type="match status" value="1"/>
</dbReference>
<dbReference type="InterPro" id="IPR018060">
    <property type="entry name" value="HTH_AraC"/>
</dbReference>
<keyword evidence="7" id="KW-1185">Reference proteome</keyword>
<name>A0ABV8PJQ3_9FLAO</name>
<dbReference type="PANTHER" id="PTHR43280">
    <property type="entry name" value="ARAC-FAMILY TRANSCRIPTIONAL REGULATOR"/>
    <property type="match status" value="1"/>
</dbReference>
<dbReference type="SMART" id="SM00342">
    <property type="entry name" value="HTH_ARAC"/>
    <property type="match status" value="1"/>
</dbReference>
<dbReference type="PANTHER" id="PTHR43280:SF29">
    <property type="entry name" value="ARAC-FAMILY TRANSCRIPTIONAL REGULATOR"/>
    <property type="match status" value="1"/>
</dbReference>
<dbReference type="PROSITE" id="PS01124">
    <property type="entry name" value="HTH_ARAC_FAMILY_2"/>
    <property type="match status" value="1"/>
</dbReference>
<keyword evidence="4" id="KW-0472">Membrane</keyword>
<dbReference type="EMBL" id="JBHSCL010000004">
    <property type="protein sequence ID" value="MFC4219759.1"/>
    <property type="molecule type" value="Genomic_DNA"/>
</dbReference>
<dbReference type="Proteomes" id="UP001595841">
    <property type="component" value="Unassembled WGS sequence"/>
</dbReference>
<feature type="transmembrane region" description="Helical" evidence="4">
    <location>
        <begin position="124"/>
        <end position="142"/>
    </location>
</feature>